<reference evidence="10" key="1">
    <citation type="submission" date="2019-04" db="EMBL/GenBank/DDBJ databases">
        <title>Sequencing of skin fungus with MAO and IRED activity.</title>
        <authorList>
            <person name="Marsaioli A.J."/>
            <person name="Bonatto J.M.C."/>
            <person name="Reis Junior O."/>
        </authorList>
    </citation>
    <scope>NUCLEOTIDE SEQUENCE</scope>
    <source>
        <strain evidence="10">28M1</strain>
    </source>
</reference>
<dbReference type="PANTHER" id="PTHR23501:SF92">
    <property type="entry name" value="GLUTATHIONE EXCHANGER 1-RELATED"/>
    <property type="match status" value="1"/>
</dbReference>
<feature type="transmembrane region" description="Helical" evidence="9">
    <location>
        <begin position="345"/>
        <end position="367"/>
    </location>
</feature>
<feature type="region of interest" description="Disordered" evidence="8">
    <location>
        <begin position="1"/>
        <end position="31"/>
    </location>
</feature>
<dbReference type="PANTHER" id="PTHR23501">
    <property type="entry name" value="MAJOR FACILITATOR SUPERFAMILY"/>
    <property type="match status" value="1"/>
</dbReference>
<dbReference type="FunFam" id="1.20.1250.20:FF:000197">
    <property type="entry name" value="Siderophore iron transporter 1"/>
    <property type="match status" value="1"/>
</dbReference>
<sequence>MSSSPEDDIKQINDDSKSVTPVDEPVLSDTNSPGVARIEALNAHTSLVNRCFIFFGLFLVAYAYGLDGSLRGVYQPYATAGFETHSTLATIGQPAIVSMVTPNFKLISYAGVLRSVIAAAAQPTAAKIADVFGRVEVILVSIFFYVLGTVIEAVASNVETFAAGAVFYQVGYTVMIVLIEIVIADITSLRSRLFFSYVPAIPFLINTWVSGDVSSATLNATTWRWGVGMWAIIYTVCSIPLIAALQWSSYKAKKAGALDNHKTPYQIHGGRRLAVALFWQLDIPGIILLIAVFGFILTPFTIAGGASSQWGTAKVIAPLVIGILCVPLFVMWERNAPHPMVPFHLLADRAVWGALGIACTLNFAWYMQGDFLYTVLVVAFNESVKSATRISSLYSFSSVITGLILGMVVFRVRRLKPFIVFGTCLFMVAFGLLIHYRGGTGDASHSGIIGAQICLGIAGGMFPYPAQASIQAATKHEHVAIVTGIYLATYNIESAFGNTVSGAMWQHIIPNELLRQTGSSTLAGEVYADPFTFAMTYPVGTPERDAVILAYRHVQRLLCIAGISLSILLIGFSLVIRNPELGKEQSLENAEKHEARESKDKGIWAWLKN</sequence>
<feature type="transmembrane region" description="Helical" evidence="9">
    <location>
        <begin position="223"/>
        <end position="245"/>
    </location>
</feature>
<keyword evidence="5 9" id="KW-1133">Transmembrane helix</keyword>
<organism evidence="10 11">
    <name type="scientific">Didymella heteroderae</name>
    <dbReference type="NCBI Taxonomy" id="1769908"/>
    <lineage>
        <taxon>Eukaryota</taxon>
        <taxon>Fungi</taxon>
        <taxon>Dikarya</taxon>
        <taxon>Ascomycota</taxon>
        <taxon>Pezizomycotina</taxon>
        <taxon>Dothideomycetes</taxon>
        <taxon>Pleosporomycetidae</taxon>
        <taxon>Pleosporales</taxon>
        <taxon>Pleosporineae</taxon>
        <taxon>Didymellaceae</taxon>
        <taxon>Didymella</taxon>
    </lineage>
</organism>
<evidence type="ECO:0000313" key="10">
    <source>
        <dbReference type="EMBL" id="KAF3042143.1"/>
    </source>
</evidence>
<feature type="transmembrane region" description="Helical" evidence="9">
    <location>
        <begin position="161"/>
        <end position="182"/>
    </location>
</feature>
<dbReference type="Proteomes" id="UP000758155">
    <property type="component" value="Unassembled WGS sequence"/>
</dbReference>
<dbReference type="GO" id="GO:0005768">
    <property type="term" value="C:endosome"/>
    <property type="evidence" value="ECO:0007669"/>
    <property type="project" value="TreeGrafter"/>
</dbReference>
<dbReference type="OrthoDB" id="2241241at2759"/>
<dbReference type="GO" id="GO:0015343">
    <property type="term" value="F:siderophore-iron transmembrane transporter activity"/>
    <property type="evidence" value="ECO:0007669"/>
    <property type="project" value="TreeGrafter"/>
</dbReference>
<feature type="transmembrane region" description="Helical" evidence="9">
    <location>
        <begin position="194"/>
        <end position="211"/>
    </location>
</feature>
<evidence type="ECO:0000256" key="3">
    <source>
        <dbReference type="ARBA" id="ARBA00022448"/>
    </source>
</evidence>
<name>A0A9P5C3F3_9PLEO</name>
<feature type="transmembrane region" description="Helical" evidence="9">
    <location>
        <begin position="281"/>
        <end position="303"/>
    </location>
</feature>
<comment type="subcellular location">
    <subcellularLocation>
        <location evidence="1">Endomembrane system</location>
        <topology evidence="1">Multi-pass membrane protein</topology>
    </subcellularLocation>
</comment>
<dbReference type="SUPFAM" id="SSF103473">
    <property type="entry name" value="MFS general substrate transporter"/>
    <property type="match status" value="1"/>
</dbReference>
<evidence type="ECO:0000256" key="5">
    <source>
        <dbReference type="ARBA" id="ARBA00022989"/>
    </source>
</evidence>
<comment type="similarity">
    <text evidence="2">Belongs to the major facilitator superfamily.</text>
</comment>
<feature type="transmembrane region" description="Helical" evidence="9">
    <location>
        <begin position="417"/>
        <end position="436"/>
    </location>
</feature>
<feature type="compositionally biased region" description="Basic and acidic residues" evidence="8">
    <location>
        <begin position="7"/>
        <end position="17"/>
    </location>
</feature>
<feature type="transmembrane region" description="Helical" evidence="9">
    <location>
        <begin position="557"/>
        <end position="576"/>
    </location>
</feature>
<keyword evidence="6" id="KW-0406">Ion transport</keyword>
<feature type="transmembrane region" description="Helical" evidence="9">
    <location>
        <begin position="137"/>
        <end position="155"/>
    </location>
</feature>
<feature type="transmembrane region" description="Helical" evidence="9">
    <location>
        <begin position="47"/>
        <end position="65"/>
    </location>
</feature>
<dbReference type="GO" id="GO:0005774">
    <property type="term" value="C:vacuolar membrane"/>
    <property type="evidence" value="ECO:0007669"/>
    <property type="project" value="TreeGrafter"/>
</dbReference>
<dbReference type="GO" id="GO:0005886">
    <property type="term" value="C:plasma membrane"/>
    <property type="evidence" value="ECO:0007669"/>
    <property type="project" value="TreeGrafter"/>
</dbReference>
<protein>
    <submittedName>
        <fullName evidence="10">Siderophore transporter</fullName>
    </submittedName>
</protein>
<evidence type="ECO:0000256" key="9">
    <source>
        <dbReference type="SAM" id="Phobius"/>
    </source>
</evidence>
<dbReference type="EMBL" id="SWKV01000017">
    <property type="protein sequence ID" value="KAF3042143.1"/>
    <property type="molecule type" value="Genomic_DNA"/>
</dbReference>
<evidence type="ECO:0000256" key="1">
    <source>
        <dbReference type="ARBA" id="ARBA00004127"/>
    </source>
</evidence>
<comment type="caution">
    <text evidence="10">The sequence shown here is derived from an EMBL/GenBank/DDBJ whole genome shotgun (WGS) entry which is preliminary data.</text>
</comment>
<dbReference type="Pfam" id="PF07690">
    <property type="entry name" value="MFS_1"/>
    <property type="match status" value="1"/>
</dbReference>
<proteinExistence type="inferred from homology"/>
<keyword evidence="3" id="KW-0813">Transport</keyword>
<dbReference type="AlphaFoldDB" id="A0A9P5C3F3"/>
<feature type="transmembrane region" description="Helical" evidence="9">
    <location>
        <begin position="315"/>
        <end position="333"/>
    </location>
</feature>
<gene>
    <name evidence="10" type="primary">ARN1_1</name>
    <name evidence="10" type="ORF">E8E12_006752</name>
</gene>
<dbReference type="Gene3D" id="1.20.1250.20">
    <property type="entry name" value="MFS general substrate transporter like domains"/>
    <property type="match status" value="2"/>
</dbReference>
<evidence type="ECO:0000256" key="6">
    <source>
        <dbReference type="ARBA" id="ARBA00023065"/>
    </source>
</evidence>
<evidence type="ECO:0000256" key="8">
    <source>
        <dbReference type="SAM" id="MobiDB-lite"/>
    </source>
</evidence>
<dbReference type="InterPro" id="IPR036259">
    <property type="entry name" value="MFS_trans_sf"/>
</dbReference>
<evidence type="ECO:0000256" key="2">
    <source>
        <dbReference type="ARBA" id="ARBA00008335"/>
    </source>
</evidence>
<evidence type="ECO:0000256" key="4">
    <source>
        <dbReference type="ARBA" id="ARBA00022692"/>
    </source>
</evidence>
<feature type="transmembrane region" description="Helical" evidence="9">
    <location>
        <begin position="448"/>
        <end position="466"/>
    </location>
</feature>
<keyword evidence="11" id="KW-1185">Reference proteome</keyword>
<evidence type="ECO:0000256" key="7">
    <source>
        <dbReference type="ARBA" id="ARBA00023136"/>
    </source>
</evidence>
<keyword evidence="4 9" id="KW-0812">Transmembrane</keyword>
<feature type="transmembrane region" description="Helical" evidence="9">
    <location>
        <begin position="387"/>
        <end position="410"/>
    </location>
</feature>
<dbReference type="InterPro" id="IPR011701">
    <property type="entry name" value="MFS"/>
</dbReference>
<accession>A0A9P5C3F3</accession>
<evidence type="ECO:0000313" key="11">
    <source>
        <dbReference type="Proteomes" id="UP000758155"/>
    </source>
</evidence>
<keyword evidence="7 9" id="KW-0472">Membrane</keyword>